<evidence type="ECO:0000313" key="3">
    <source>
        <dbReference type="Proteomes" id="UP000234681"/>
    </source>
</evidence>
<dbReference type="EMBL" id="CH473948">
    <property type="protein sequence ID" value="EDM06140.1"/>
    <property type="molecule type" value="Genomic_DNA"/>
</dbReference>
<dbReference type="Proteomes" id="UP000234681">
    <property type="component" value="Chromosome 10"/>
</dbReference>
<dbReference type="RGD" id="69195">
    <property type="gene designation" value="Nbr1"/>
</dbReference>
<evidence type="ECO:0000313" key="2">
    <source>
        <dbReference type="EMBL" id="EDM06140.1"/>
    </source>
</evidence>
<feature type="compositionally biased region" description="Polar residues" evidence="1">
    <location>
        <begin position="14"/>
        <end position="33"/>
    </location>
</feature>
<accession>A6HJD5</accession>
<dbReference type="AlphaFoldDB" id="A6HJD5"/>
<evidence type="ECO:0000313" key="4">
    <source>
        <dbReference type="RGD" id="69195"/>
    </source>
</evidence>
<gene>
    <name evidence="2 4" type="primary">Nbr1</name>
    <name evidence="2" type="ORF">rCG_33646</name>
</gene>
<name>A6HJD5_RAT</name>
<reference evidence="2 3" key="1">
    <citation type="submission" date="2005-07" db="EMBL/GenBank/DDBJ databases">
        <authorList>
            <person name="Mural R.J."/>
            <person name="Li P.W."/>
            <person name="Adams M.D."/>
            <person name="Amanatides P.G."/>
            <person name="Baden-Tillson H."/>
            <person name="Barnstead M."/>
            <person name="Chin S.H."/>
            <person name="Dew I."/>
            <person name="Evans C.A."/>
            <person name="Ferriera S."/>
            <person name="Flanigan M."/>
            <person name="Fosler C."/>
            <person name="Glodek A."/>
            <person name="Gu Z."/>
            <person name="Holt R.A."/>
            <person name="Jennings D."/>
            <person name="Kraft C.L."/>
            <person name="Lu F."/>
            <person name="Nguyen T."/>
            <person name="Nusskern D.R."/>
            <person name="Pfannkoch C.M."/>
            <person name="Sitter C."/>
            <person name="Sutton G.G."/>
            <person name="Venter J.C."/>
            <person name="Wang Z."/>
            <person name="Woodage T."/>
            <person name="Zheng X.H."/>
            <person name="Zhong F."/>
        </authorList>
    </citation>
    <scope>NUCLEOTIDE SEQUENCE [LARGE SCALE GENOMIC DNA]</scope>
    <source>
        <strain>BN</strain>
        <strain evidence="3">Sprague-Dawley</strain>
    </source>
</reference>
<evidence type="ECO:0000256" key="1">
    <source>
        <dbReference type="SAM" id="MobiDB-lite"/>
    </source>
</evidence>
<protein>
    <submittedName>
        <fullName evidence="2">Neighbor of Brca1 gene 1, isoform CRA_b</fullName>
    </submittedName>
</protein>
<organism evidence="2 3">
    <name type="scientific">Rattus norvegicus</name>
    <name type="common">Rat</name>
    <dbReference type="NCBI Taxonomy" id="10116"/>
    <lineage>
        <taxon>Eukaryota</taxon>
        <taxon>Metazoa</taxon>
        <taxon>Chordata</taxon>
        <taxon>Craniata</taxon>
        <taxon>Vertebrata</taxon>
        <taxon>Euteleostomi</taxon>
        <taxon>Mammalia</taxon>
        <taxon>Eutheria</taxon>
        <taxon>Euarchontoglires</taxon>
        <taxon>Glires</taxon>
        <taxon>Rodentia</taxon>
        <taxon>Myomorpha</taxon>
        <taxon>Muroidea</taxon>
        <taxon>Muridae</taxon>
        <taxon>Murinae</taxon>
        <taxon>Rattus</taxon>
    </lineage>
</organism>
<sequence>MRHHEWIHQLPSKKFSQSPITSEESPEAQQDSQTADRRAVTTQGTTMGAALLEDW</sequence>
<feature type="region of interest" description="Disordered" evidence="1">
    <location>
        <begin position="1"/>
        <end position="55"/>
    </location>
</feature>
<proteinExistence type="predicted"/>